<dbReference type="SMART" id="SM00641">
    <property type="entry name" value="Glyco_25"/>
    <property type="match status" value="1"/>
</dbReference>
<dbReference type="PANTHER" id="PTHR34135:SF2">
    <property type="entry name" value="LYSOZYME"/>
    <property type="match status" value="1"/>
</dbReference>
<evidence type="ECO:0000256" key="1">
    <source>
        <dbReference type="ARBA" id="ARBA00010646"/>
    </source>
</evidence>
<dbReference type="Gene3D" id="3.20.20.80">
    <property type="entry name" value="Glycosidases"/>
    <property type="match status" value="1"/>
</dbReference>
<keyword evidence="3" id="KW-0326">Glycosidase</keyword>
<dbReference type="InterPro" id="IPR002053">
    <property type="entry name" value="Glyco_hydro_25"/>
</dbReference>
<keyword evidence="5" id="KW-1185">Reference proteome</keyword>
<dbReference type="PROSITE" id="PS51904">
    <property type="entry name" value="GLYCOSYL_HYDROL_F25_2"/>
    <property type="match status" value="1"/>
</dbReference>
<gene>
    <name evidence="4" type="ORF">KYK27_05220</name>
</gene>
<sequence>MTLSLLLSLSKHFALTGLLWYSSITGFNTVSAENTGIKTIDNSGETKSSTSSSLKGIDVSRWQKEVDWMQVKDAGVTFAFVKATQGDFRLDPFFERNWEETKRYGIKRGAYHFYKPEAPVQDQIKLFTSTVTLAPGDLPPVLDIEVAKPGMTGEQLRADLKIWLEAVTQHYGVRPIIYTSQNYYRRWLKGHFTDYHFWIARYSDVKPEIHHTDSWMFWQFTDRGSVAGINAAVDINFFAGDMDKLTELCLPEFVTTTEQLSPLQQLKHKYPHP</sequence>
<dbReference type="Proteomes" id="UP000774935">
    <property type="component" value="Unassembled WGS sequence"/>
</dbReference>
<keyword evidence="2" id="KW-0378">Hydrolase</keyword>
<accession>A0ABS6XBE5</accession>
<evidence type="ECO:0000256" key="3">
    <source>
        <dbReference type="ARBA" id="ARBA00023295"/>
    </source>
</evidence>
<protein>
    <submittedName>
        <fullName evidence="4">Lysozyme</fullName>
    </submittedName>
</protein>
<reference evidence="4 5" key="1">
    <citation type="submission" date="2021-07" db="EMBL/GenBank/DDBJ databases">
        <authorList>
            <person name="Kim M.K."/>
        </authorList>
    </citation>
    <scope>NUCLEOTIDE SEQUENCE [LARGE SCALE GENOMIC DNA]</scope>
    <source>
        <strain evidence="4 5">HLY7-15</strain>
    </source>
</reference>
<evidence type="ECO:0000313" key="5">
    <source>
        <dbReference type="Proteomes" id="UP000774935"/>
    </source>
</evidence>
<dbReference type="Pfam" id="PF01183">
    <property type="entry name" value="Glyco_hydro_25"/>
    <property type="match status" value="1"/>
</dbReference>
<comment type="similarity">
    <text evidence="1">Belongs to the glycosyl hydrolase 25 family.</text>
</comment>
<dbReference type="InterPro" id="IPR017853">
    <property type="entry name" value="GH"/>
</dbReference>
<name>A0ABS6XBE5_9BACT</name>
<dbReference type="SUPFAM" id="SSF51445">
    <property type="entry name" value="(Trans)glycosidases"/>
    <property type="match status" value="1"/>
</dbReference>
<proteinExistence type="inferred from homology"/>
<comment type="caution">
    <text evidence="4">The sequence shown here is derived from an EMBL/GenBank/DDBJ whole genome shotgun (WGS) entry which is preliminary data.</text>
</comment>
<dbReference type="PANTHER" id="PTHR34135">
    <property type="entry name" value="LYSOZYME"/>
    <property type="match status" value="1"/>
</dbReference>
<dbReference type="InterPro" id="IPR018077">
    <property type="entry name" value="Glyco_hydro_fam25_subgr"/>
</dbReference>
<dbReference type="RefSeq" id="WP_199108920.1">
    <property type="nucleotide sequence ID" value="NZ_JAHWXQ010000001.1"/>
</dbReference>
<organism evidence="4 5">
    <name type="scientific">Pontibacter populi</name>
    <dbReference type="NCBI Taxonomy" id="890055"/>
    <lineage>
        <taxon>Bacteria</taxon>
        <taxon>Pseudomonadati</taxon>
        <taxon>Bacteroidota</taxon>
        <taxon>Cytophagia</taxon>
        <taxon>Cytophagales</taxon>
        <taxon>Hymenobacteraceae</taxon>
        <taxon>Pontibacter</taxon>
    </lineage>
</organism>
<dbReference type="EMBL" id="JAHWXQ010000001">
    <property type="protein sequence ID" value="MBW3364431.1"/>
    <property type="molecule type" value="Genomic_DNA"/>
</dbReference>
<evidence type="ECO:0000256" key="2">
    <source>
        <dbReference type="ARBA" id="ARBA00022801"/>
    </source>
</evidence>
<evidence type="ECO:0000313" key="4">
    <source>
        <dbReference type="EMBL" id="MBW3364431.1"/>
    </source>
</evidence>